<keyword evidence="8" id="KW-1185">Reference proteome</keyword>
<dbReference type="InterPro" id="IPR013249">
    <property type="entry name" value="RNA_pol_sigma70_r4_t2"/>
</dbReference>
<dbReference type="GO" id="GO:0003677">
    <property type="term" value="F:DNA binding"/>
    <property type="evidence" value="ECO:0007669"/>
    <property type="project" value="InterPro"/>
</dbReference>
<feature type="domain" description="RNA polymerase sigma factor 70 region 4 type 2" evidence="6">
    <location>
        <begin position="110"/>
        <end position="161"/>
    </location>
</feature>
<dbReference type="Gene3D" id="1.10.1740.10">
    <property type="match status" value="1"/>
</dbReference>
<name>A0A7X5V315_9SPHN</name>
<evidence type="ECO:0000313" key="7">
    <source>
        <dbReference type="EMBL" id="NIJ66362.1"/>
    </source>
</evidence>
<feature type="domain" description="RNA polymerase sigma-70 region 2" evidence="5">
    <location>
        <begin position="14"/>
        <end position="76"/>
    </location>
</feature>
<dbReference type="InterPro" id="IPR013325">
    <property type="entry name" value="RNA_pol_sigma_r2"/>
</dbReference>
<dbReference type="Gene3D" id="1.10.10.10">
    <property type="entry name" value="Winged helix-like DNA-binding domain superfamily/Winged helix DNA-binding domain"/>
    <property type="match status" value="1"/>
</dbReference>
<comment type="caution">
    <text evidence="7">The sequence shown here is derived from an EMBL/GenBank/DDBJ whole genome shotgun (WGS) entry which is preliminary data.</text>
</comment>
<keyword evidence="4" id="KW-0804">Transcription</keyword>
<sequence>MNKAVRQELTENDRRLRRALVAFFARRVQTLPEAEDLTQDVFFRIIRDPKREAPMADAYVFRIAANLLRDKGRRERVRTSYREARAIEDFLGIDPLDPHRVAEGRENLDLVARTIAELPEKTRRIFTLYRIEHIDKRTIAESFGLSVRMVEIHVQRALEALATSMEAFR</sequence>
<accession>A0A7X5V315</accession>
<comment type="similarity">
    <text evidence="1">Belongs to the sigma-70 factor family. ECF subfamily.</text>
</comment>
<dbReference type="PANTHER" id="PTHR43133:SF63">
    <property type="entry name" value="RNA POLYMERASE SIGMA FACTOR FECI-RELATED"/>
    <property type="match status" value="1"/>
</dbReference>
<organism evidence="7 8">
    <name type="scientific">Sphingomonas leidyi</name>
    <dbReference type="NCBI Taxonomy" id="68569"/>
    <lineage>
        <taxon>Bacteria</taxon>
        <taxon>Pseudomonadati</taxon>
        <taxon>Pseudomonadota</taxon>
        <taxon>Alphaproteobacteria</taxon>
        <taxon>Sphingomonadales</taxon>
        <taxon>Sphingomonadaceae</taxon>
        <taxon>Sphingomonas</taxon>
    </lineage>
</organism>
<dbReference type="InterPro" id="IPR039425">
    <property type="entry name" value="RNA_pol_sigma-70-like"/>
</dbReference>
<dbReference type="GO" id="GO:0006352">
    <property type="term" value="P:DNA-templated transcription initiation"/>
    <property type="evidence" value="ECO:0007669"/>
    <property type="project" value="InterPro"/>
</dbReference>
<gene>
    <name evidence="7" type="ORF">FHR20_003335</name>
</gene>
<dbReference type="InterPro" id="IPR007627">
    <property type="entry name" value="RNA_pol_sigma70_r2"/>
</dbReference>
<dbReference type="InterPro" id="IPR013324">
    <property type="entry name" value="RNA_pol_sigma_r3/r4-like"/>
</dbReference>
<dbReference type="AlphaFoldDB" id="A0A7X5V315"/>
<dbReference type="InterPro" id="IPR014284">
    <property type="entry name" value="RNA_pol_sigma-70_dom"/>
</dbReference>
<dbReference type="GO" id="GO:0016987">
    <property type="term" value="F:sigma factor activity"/>
    <property type="evidence" value="ECO:0007669"/>
    <property type="project" value="UniProtKB-KW"/>
</dbReference>
<dbReference type="Pfam" id="PF08281">
    <property type="entry name" value="Sigma70_r4_2"/>
    <property type="match status" value="1"/>
</dbReference>
<dbReference type="SUPFAM" id="SSF88659">
    <property type="entry name" value="Sigma3 and sigma4 domains of RNA polymerase sigma factors"/>
    <property type="match status" value="1"/>
</dbReference>
<keyword evidence="2" id="KW-0805">Transcription regulation</keyword>
<dbReference type="SUPFAM" id="SSF88946">
    <property type="entry name" value="Sigma2 domain of RNA polymerase sigma factors"/>
    <property type="match status" value="1"/>
</dbReference>
<evidence type="ECO:0000256" key="3">
    <source>
        <dbReference type="ARBA" id="ARBA00023082"/>
    </source>
</evidence>
<dbReference type="EMBL" id="JAASQV010000003">
    <property type="protein sequence ID" value="NIJ66362.1"/>
    <property type="molecule type" value="Genomic_DNA"/>
</dbReference>
<evidence type="ECO:0000256" key="4">
    <source>
        <dbReference type="ARBA" id="ARBA00023163"/>
    </source>
</evidence>
<protein>
    <submittedName>
        <fullName evidence="7">RNA polymerase sigma-70 factor (ECF subfamily)</fullName>
    </submittedName>
</protein>
<dbReference type="PANTHER" id="PTHR43133">
    <property type="entry name" value="RNA POLYMERASE ECF-TYPE SIGMA FACTO"/>
    <property type="match status" value="1"/>
</dbReference>
<evidence type="ECO:0000259" key="6">
    <source>
        <dbReference type="Pfam" id="PF08281"/>
    </source>
</evidence>
<proteinExistence type="inferred from homology"/>
<reference evidence="7 8" key="1">
    <citation type="submission" date="2020-03" db="EMBL/GenBank/DDBJ databases">
        <title>Genomic Encyclopedia of Type Strains, Phase IV (KMG-IV): sequencing the most valuable type-strain genomes for metagenomic binning, comparative biology and taxonomic classification.</title>
        <authorList>
            <person name="Goeker M."/>
        </authorList>
    </citation>
    <scope>NUCLEOTIDE SEQUENCE [LARGE SCALE GENOMIC DNA]</scope>
    <source>
        <strain evidence="7 8">DSM 4733</strain>
    </source>
</reference>
<evidence type="ECO:0000259" key="5">
    <source>
        <dbReference type="Pfam" id="PF04542"/>
    </source>
</evidence>
<evidence type="ECO:0000256" key="2">
    <source>
        <dbReference type="ARBA" id="ARBA00023015"/>
    </source>
</evidence>
<evidence type="ECO:0000256" key="1">
    <source>
        <dbReference type="ARBA" id="ARBA00010641"/>
    </source>
</evidence>
<dbReference type="Pfam" id="PF04542">
    <property type="entry name" value="Sigma70_r2"/>
    <property type="match status" value="1"/>
</dbReference>
<keyword evidence="3" id="KW-0731">Sigma factor</keyword>
<dbReference type="NCBIfam" id="TIGR02937">
    <property type="entry name" value="sigma70-ECF"/>
    <property type="match status" value="1"/>
</dbReference>
<dbReference type="Proteomes" id="UP000564677">
    <property type="component" value="Unassembled WGS sequence"/>
</dbReference>
<evidence type="ECO:0000313" key="8">
    <source>
        <dbReference type="Proteomes" id="UP000564677"/>
    </source>
</evidence>
<dbReference type="InterPro" id="IPR036388">
    <property type="entry name" value="WH-like_DNA-bd_sf"/>
</dbReference>